<protein>
    <submittedName>
        <fullName evidence="1">Uncharacterized protein</fullName>
    </submittedName>
</protein>
<organism evidence="1 2">
    <name type="scientific">Patella caerulea</name>
    <name type="common">Rayed Mediterranean limpet</name>
    <dbReference type="NCBI Taxonomy" id="87958"/>
    <lineage>
        <taxon>Eukaryota</taxon>
        <taxon>Metazoa</taxon>
        <taxon>Spiralia</taxon>
        <taxon>Lophotrochozoa</taxon>
        <taxon>Mollusca</taxon>
        <taxon>Gastropoda</taxon>
        <taxon>Patellogastropoda</taxon>
        <taxon>Patelloidea</taxon>
        <taxon>Patellidae</taxon>
        <taxon>Patella</taxon>
    </lineage>
</organism>
<dbReference type="EMBL" id="JAZGQO010000010">
    <property type="protein sequence ID" value="KAK6175779.1"/>
    <property type="molecule type" value="Genomic_DNA"/>
</dbReference>
<keyword evidence="2" id="KW-1185">Reference proteome</keyword>
<name>A0AAN8JGH1_PATCE</name>
<proteinExistence type="predicted"/>
<dbReference type="AlphaFoldDB" id="A0AAN8JGH1"/>
<reference evidence="1 2" key="1">
    <citation type="submission" date="2024-01" db="EMBL/GenBank/DDBJ databases">
        <title>The genome of the rayed Mediterranean limpet Patella caerulea (Linnaeus, 1758).</title>
        <authorList>
            <person name="Anh-Thu Weber A."/>
            <person name="Halstead-Nussloch G."/>
        </authorList>
    </citation>
    <scope>NUCLEOTIDE SEQUENCE [LARGE SCALE GENOMIC DNA]</scope>
    <source>
        <strain evidence="1">AATW-2023a</strain>
        <tissue evidence="1">Whole specimen</tissue>
    </source>
</reference>
<sequence length="165" mass="18538">MAGSFAQVLINSPKMPQPSLTSKSVPEYKFIVICSPKEGKSFKTTKVCKLGDEIRMEWGTAALPDIRILSNGNARLAFQNIEDAQLATNIKVLGNLKVEISMSEHNQTDRIIIYNIPSDYTDEEILNNLKLGGYNPLGLYQYPVRQGKRIRTVQITFKKVTPHRA</sequence>
<evidence type="ECO:0000313" key="1">
    <source>
        <dbReference type="EMBL" id="KAK6175779.1"/>
    </source>
</evidence>
<evidence type="ECO:0000313" key="2">
    <source>
        <dbReference type="Proteomes" id="UP001347796"/>
    </source>
</evidence>
<comment type="caution">
    <text evidence="1">The sequence shown here is derived from an EMBL/GenBank/DDBJ whole genome shotgun (WGS) entry which is preliminary data.</text>
</comment>
<gene>
    <name evidence="1" type="ORF">SNE40_014171</name>
</gene>
<accession>A0AAN8JGH1</accession>
<dbReference type="Proteomes" id="UP001347796">
    <property type="component" value="Unassembled WGS sequence"/>
</dbReference>